<dbReference type="AlphaFoldDB" id="A0A166U020"/>
<name>A0A166U020_9AGAM</name>
<keyword evidence="2" id="KW-1185">Reference proteome</keyword>
<sequence>MEFGTSYKSFSTATSDSACTLRLPAYRSCHLGRYHPYPRFKGSRHVEYEDLVRPMATNTVADPCCSAPYTGPRLDQLLPTIAEGDEHDLEGLGLAVSGKSPEGRMRRISLTTLVIDLALVIRNRLQRGRGQKEADLVFVMLT</sequence>
<evidence type="ECO:0000313" key="1">
    <source>
        <dbReference type="EMBL" id="KZP31172.1"/>
    </source>
</evidence>
<dbReference type="Proteomes" id="UP000076532">
    <property type="component" value="Unassembled WGS sequence"/>
</dbReference>
<accession>A0A166U020</accession>
<dbReference type="EMBL" id="KV417490">
    <property type="protein sequence ID" value="KZP31172.1"/>
    <property type="molecule type" value="Genomic_DNA"/>
</dbReference>
<gene>
    <name evidence="1" type="ORF">FIBSPDRAFT_1037641</name>
</gene>
<protein>
    <submittedName>
        <fullName evidence="1">Uncharacterized protein</fullName>
    </submittedName>
</protein>
<dbReference type="OrthoDB" id="2637024at2759"/>
<evidence type="ECO:0000313" key="2">
    <source>
        <dbReference type="Proteomes" id="UP000076532"/>
    </source>
</evidence>
<reference evidence="1 2" key="1">
    <citation type="journal article" date="2016" name="Mol. Biol. Evol.">
        <title>Comparative Genomics of Early-Diverging Mushroom-Forming Fungi Provides Insights into the Origins of Lignocellulose Decay Capabilities.</title>
        <authorList>
            <person name="Nagy L.G."/>
            <person name="Riley R."/>
            <person name="Tritt A."/>
            <person name="Adam C."/>
            <person name="Daum C."/>
            <person name="Floudas D."/>
            <person name="Sun H."/>
            <person name="Yadav J.S."/>
            <person name="Pangilinan J."/>
            <person name="Larsson K.H."/>
            <person name="Matsuura K."/>
            <person name="Barry K."/>
            <person name="Labutti K."/>
            <person name="Kuo R."/>
            <person name="Ohm R.A."/>
            <person name="Bhattacharya S.S."/>
            <person name="Shirouzu T."/>
            <person name="Yoshinaga Y."/>
            <person name="Martin F.M."/>
            <person name="Grigoriev I.V."/>
            <person name="Hibbett D.S."/>
        </authorList>
    </citation>
    <scope>NUCLEOTIDE SEQUENCE [LARGE SCALE GENOMIC DNA]</scope>
    <source>
        <strain evidence="1 2">CBS 109695</strain>
    </source>
</reference>
<proteinExistence type="predicted"/>
<organism evidence="1 2">
    <name type="scientific">Athelia psychrophila</name>
    <dbReference type="NCBI Taxonomy" id="1759441"/>
    <lineage>
        <taxon>Eukaryota</taxon>
        <taxon>Fungi</taxon>
        <taxon>Dikarya</taxon>
        <taxon>Basidiomycota</taxon>
        <taxon>Agaricomycotina</taxon>
        <taxon>Agaricomycetes</taxon>
        <taxon>Agaricomycetidae</taxon>
        <taxon>Atheliales</taxon>
        <taxon>Atheliaceae</taxon>
        <taxon>Athelia</taxon>
    </lineage>
</organism>